<name>A0ABD0L0A1_9CAEN</name>
<dbReference type="AlphaFoldDB" id="A0ABD0L0A1"/>
<gene>
    <name evidence="2" type="ORF">BaRGS_00015933</name>
</gene>
<dbReference type="PANTHER" id="PTHR33480">
    <property type="entry name" value="SET DOMAIN-CONTAINING PROTEIN-RELATED"/>
    <property type="match status" value="1"/>
</dbReference>
<evidence type="ECO:0008006" key="4">
    <source>
        <dbReference type="Google" id="ProtNLM"/>
    </source>
</evidence>
<dbReference type="EMBL" id="JACVVK020000099">
    <property type="protein sequence ID" value="KAK7492795.1"/>
    <property type="molecule type" value="Genomic_DNA"/>
</dbReference>
<proteinExistence type="predicted"/>
<sequence length="94" mass="11191">MERQRSSPSCAVKQKRTGHSSQHHPQKKRPWSKEEVSAVHKHLSQCIIMNRVPQKHEVERALAAEPALRKRKWKDVKYFVYNLLNKKRKANKHM</sequence>
<accession>A0ABD0L0A1</accession>
<feature type="region of interest" description="Disordered" evidence="1">
    <location>
        <begin position="1"/>
        <end position="36"/>
    </location>
</feature>
<feature type="compositionally biased region" description="Basic residues" evidence="1">
    <location>
        <begin position="13"/>
        <end position="30"/>
    </location>
</feature>
<reference evidence="2 3" key="1">
    <citation type="journal article" date="2023" name="Sci. Data">
        <title>Genome assembly of the Korean intertidal mud-creeper Batillaria attramentaria.</title>
        <authorList>
            <person name="Patra A.K."/>
            <person name="Ho P.T."/>
            <person name="Jun S."/>
            <person name="Lee S.J."/>
            <person name="Kim Y."/>
            <person name="Won Y.J."/>
        </authorList>
    </citation>
    <scope>NUCLEOTIDE SEQUENCE [LARGE SCALE GENOMIC DNA]</scope>
    <source>
        <strain evidence="2">Wonlab-2016</strain>
    </source>
</reference>
<keyword evidence="3" id="KW-1185">Reference proteome</keyword>
<evidence type="ECO:0000313" key="3">
    <source>
        <dbReference type="Proteomes" id="UP001519460"/>
    </source>
</evidence>
<dbReference type="PANTHER" id="PTHR33480:SF1">
    <property type="entry name" value="TYR RECOMBINASE DOMAIN-CONTAINING PROTEIN"/>
    <property type="match status" value="1"/>
</dbReference>
<protein>
    <recommendedName>
        <fullName evidence="4">Myb-like domain-containing protein</fullName>
    </recommendedName>
</protein>
<organism evidence="2 3">
    <name type="scientific">Batillaria attramentaria</name>
    <dbReference type="NCBI Taxonomy" id="370345"/>
    <lineage>
        <taxon>Eukaryota</taxon>
        <taxon>Metazoa</taxon>
        <taxon>Spiralia</taxon>
        <taxon>Lophotrochozoa</taxon>
        <taxon>Mollusca</taxon>
        <taxon>Gastropoda</taxon>
        <taxon>Caenogastropoda</taxon>
        <taxon>Sorbeoconcha</taxon>
        <taxon>Cerithioidea</taxon>
        <taxon>Batillariidae</taxon>
        <taxon>Batillaria</taxon>
    </lineage>
</organism>
<evidence type="ECO:0000313" key="2">
    <source>
        <dbReference type="EMBL" id="KAK7492795.1"/>
    </source>
</evidence>
<dbReference type="Proteomes" id="UP001519460">
    <property type="component" value="Unassembled WGS sequence"/>
</dbReference>
<comment type="caution">
    <text evidence="2">The sequence shown here is derived from an EMBL/GenBank/DDBJ whole genome shotgun (WGS) entry which is preliminary data.</text>
</comment>
<evidence type="ECO:0000256" key="1">
    <source>
        <dbReference type="SAM" id="MobiDB-lite"/>
    </source>
</evidence>